<gene>
    <name evidence="2" type="ORF">C6T65_01250</name>
    <name evidence="1" type="ORF">QZM33_26350</name>
</gene>
<reference evidence="1" key="2">
    <citation type="submission" date="2023-07" db="EMBL/GenBank/DDBJ databases">
        <title>A collection of bacterial strains from the Burkholderia cepacia Research Laboratory and Repository.</title>
        <authorList>
            <person name="Lipuma J."/>
            <person name="Spilker T."/>
            <person name="Caverly L."/>
        </authorList>
    </citation>
    <scope>NUCLEOTIDE SEQUENCE</scope>
    <source>
        <strain evidence="1">AU44268</strain>
    </source>
</reference>
<reference evidence="2 3" key="1">
    <citation type="submission" date="2018-03" db="EMBL/GenBank/DDBJ databases">
        <authorList>
            <person name="Nguyen K."/>
            <person name="Fouts D."/>
            <person name="Sutton G."/>
        </authorList>
    </citation>
    <scope>NUCLEOTIDE SEQUENCE [LARGE SCALE GENOMIC DNA]</scope>
    <source>
        <strain evidence="2 3">AU3578</strain>
    </source>
</reference>
<dbReference type="Proteomes" id="UP001171620">
    <property type="component" value="Unassembled WGS sequence"/>
</dbReference>
<evidence type="ECO:0000313" key="3">
    <source>
        <dbReference type="Proteomes" id="UP000237632"/>
    </source>
</evidence>
<dbReference type="EMBL" id="JAUJRV010000031">
    <property type="protein sequence ID" value="MDN7798465.1"/>
    <property type="molecule type" value="Genomic_DNA"/>
</dbReference>
<dbReference type="AlphaFoldDB" id="A0A9Q1XXF8"/>
<dbReference type="EMBL" id="PVHK01000011">
    <property type="protein sequence ID" value="PRH44131.1"/>
    <property type="molecule type" value="Genomic_DNA"/>
</dbReference>
<comment type="caution">
    <text evidence="2">The sequence shown here is derived from an EMBL/GenBank/DDBJ whole genome shotgun (WGS) entry which is preliminary data.</text>
</comment>
<name>A0A9Q1XXF8_BURVI</name>
<dbReference type="RefSeq" id="WP_043292946.1">
    <property type="nucleotide sequence ID" value="NZ_CADFEW010000021.1"/>
</dbReference>
<evidence type="ECO:0000313" key="1">
    <source>
        <dbReference type="EMBL" id="MDN7798465.1"/>
    </source>
</evidence>
<accession>A0A9Q1XXF8</accession>
<protein>
    <submittedName>
        <fullName evidence="2">Uncharacterized protein</fullName>
    </submittedName>
</protein>
<sequence length="90" mass="9957">MGRSGTETVRDIDLPHAVIRFKRAVQFPRFSMAEGERWGFVVYGKTADRIAAIKAGDRFEFAGGQCLAIDVELIYEGPGNLDFSRAAGYI</sequence>
<evidence type="ECO:0000313" key="2">
    <source>
        <dbReference type="EMBL" id="PRH44131.1"/>
    </source>
</evidence>
<dbReference type="Proteomes" id="UP000237632">
    <property type="component" value="Unassembled WGS sequence"/>
</dbReference>
<organism evidence="2 3">
    <name type="scientific">Burkholderia vietnamiensis</name>
    <dbReference type="NCBI Taxonomy" id="60552"/>
    <lineage>
        <taxon>Bacteria</taxon>
        <taxon>Pseudomonadati</taxon>
        <taxon>Pseudomonadota</taxon>
        <taxon>Betaproteobacteria</taxon>
        <taxon>Burkholderiales</taxon>
        <taxon>Burkholderiaceae</taxon>
        <taxon>Burkholderia</taxon>
        <taxon>Burkholderia cepacia complex</taxon>
    </lineage>
</organism>
<proteinExistence type="predicted"/>